<dbReference type="AlphaFoldDB" id="A0A8C2T895"/>
<evidence type="ECO:0000313" key="1">
    <source>
        <dbReference type="Ensembl" id="ENSCJPP00005009943.1"/>
    </source>
</evidence>
<sequence>IGSGTRYFHKSILKPLENLLPLKGTTTYCCGLQDKELLTGANPSVIPSWITRRTLTGTATRGQTPQRCQGLGWWQP</sequence>
<reference evidence="1" key="3">
    <citation type="submission" date="2025-09" db="UniProtKB">
        <authorList>
            <consortium name="Ensembl"/>
        </authorList>
    </citation>
    <scope>IDENTIFICATION</scope>
</reference>
<name>A0A8C2T895_COTJA</name>
<protein>
    <submittedName>
        <fullName evidence="1">Uncharacterized protein</fullName>
    </submittedName>
</protein>
<proteinExistence type="predicted"/>
<reference evidence="1" key="2">
    <citation type="submission" date="2025-08" db="UniProtKB">
        <authorList>
            <consortium name="Ensembl"/>
        </authorList>
    </citation>
    <scope>IDENTIFICATION</scope>
</reference>
<accession>A0A8C2T895</accession>
<organism evidence="1 2">
    <name type="scientific">Coturnix japonica</name>
    <name type="common">Japanese quail</name>
    <name type="synonym">Coturnix coturnix japonica</name>
    <dbReference type="NCBI Taxonomy" id="93934"/>
    <lineage>
        <taxon>Eukaryota</taxon>
        <taxon>Metazoa</taxon>
        <taxon>Chordata</taxon>
        <taxon>Craniata</taxon>
        <taxon>Vertebrata</taxon>
        <taxon>Euteleostomi</taxon>
        <taxon>Archelosauria</taxon>
        <taxon>Archosauria</taxon>
        <taxon>Dinosauria</taxon>
        <taxon>Saurischia</taxon>
        <taxon>Theropoda</taxon>
        <taxon>Coelurosauria</taxon>
        <taxon>Aves</taxon>
        <taxon>Neognathae</taxon>
        <taxon>Galloanserae</taxon>
        <taxon>Galliformes</taxon>
        <taxon>Phasianidae</taxon>
        <taxon>Perdicinae</taxon>
        <taxon>Coturnix</taxon>
    </lineage>
</organism>
<dbReference type="Proteomes" id="UP000694412">
    <property type="component" value="Chromosome 2"/>
</dbReference>
<dbReference type="Ensembl" id="ENSCJPT00005014797.1">
    <property type="protein sequence ID" value="ENSCJPP00005009943.1"/>
    <property type="gene ID" value="ENSCJPG00005008706.1"/>
</dbReference>
<keyword evidence="2" id="KW-1185">Reference proteome</keyword>
<dbReference type="GeneTree" id="ENSGT00990000213402"/>
<reference evidence="1" key="1">
    <citation type="submission" date="2015-11" db="EMBL/GenBank/DDBJ databases">
        <authorList>
            <consortium name="International Coturnix japonica Genome Analysis Consortium"/>
            <person name="Warren W."/>
            <person name="Burt D.W."/>
            <person name="Antin P.B."/>
            <person name="Lanford R."/>
            <person name="Gros J."/>
            <person name="Wilson R.K."/>
        </authorList>
    </citation>
    <scope>NUCLEOTIDE SEQUENCE [LARGE SCALE GENOMIC DNA]</scope>
</reference>
<evidence type="ECO:0000313" key="2">
    <source>
        <dbReference type="Proteomes" id="UP000694412"/>
    </source>
</evidence>